<dbReference type="AlphaFoldDB" id="A0A380LKW2"/>
<dbReference type="GeneID" id="77461315"/>
<dbReference type="CDD" id="cd04186">
    <property type="entry name" value="GT_2_like_c"/>
    <property type="match status" value="1"/>
</dbReference>
<evidence type="ECO:0000313" key="7">
    <source>
        <dbReference type="Proteomes" id="UP000255523"/>
    </source>
</evidence>
<keyword evidence="3 6" id="KW-0328">Glycosyltransferase</keyword>
<dbReference type="PANTHER" id="PTHR43179:SF12">
    <property type="entry name" value="GALACTOFURANOSYLTRANSFERASE GLFT2"/>
    <property type="match status" value="1"/>
</dbReference>
<dbReference type="Pfam" id="PF00535">
    <property type="entry name" value="Glycos_transf_2"/>
    <property type="match status" value="1"/>
</dbReference>
<dbReference type="EC" id="2.4.-.-" evidence="6"/>
<dbReference type="InterPro" id="IPR001173">
    <property type="entry name" value="Glyco_trans_2-like"/>
</dbReference>
<evidence type="ECO:0000256" key="1">
    <source>
        <dbReference type="ARBA" id="ARBA00004776"/>
    </source>
</evidence>
<evidence type="ECO:0000313" key="6">
    <source>
        <dbReference type="EMBL" id="SUO03462.1"/>
    </source>
</evidence>
<feature type="domain" description="Glycosyltransferase 2-like" evidence="5">
    <location>
        <begin position="14"/>
        <end position="164"/>
    </location>
</feature>
<proteinExistence type="inferred from homology"/>
<organism evidence="6 7">
    <name type="scientific">Faecalicoccus pleomorphus</name>
    <dbReference type="NCBI Taxonomy" id="1323"/>
    <lineage>
        <taxon>Bacteria</taxon>
        <taxon>Bacillati</taxon>
        <taxon>Bacillota</taxon>
        <taxon>Erysipelotrichia</taxon>
        <taxon>Erysipelotrichales</taxon>
        <taxon>Erysipelotrichaceae</taxon>
        <taxon>Faecalicoccus</taxon>
    </lineage>
</organism>
<reference evidence="6 7" key="1">
    <citation type="submission" date="2018-06" db="EMBL/GenBank/DDBJ databases">
        <authorList>
            <consortium name="Pathogen Informatics"/>
            <person name="Doyle S."/>
        </authorList>
    </citation>
    <scope>NUCLEOTIDE SEQUENCE [LARGE SCALE GENOMIC DNA]</scope>
    <source>
        <strain evidence="6 7">NCTC11087</strain>
    </source>
</reference>
<evidence type="ECO:0000256" key="2">
    <source>
        <dbReference type="ARBA" id="ARBA00006739"/>
    </source>
</evidence>
<dbReference type="PANTHER" id="PTHR43179">
    <property type="entry name" value="RHAMNOSYLTRANSFERASE WBBL"/>
    <property type="match status" value="1"/>
</dbReference>
<evidence type="ECO:0000256" key="4">
    <source>
        <dbReference type="ARBA" id="ARBA00022679"/>
    </source>
</evidence>
<dbReference type="GO" id="GO:0016757">
    <property type="term" value="F:glycosyltransferase activity"/>
    <property type="evidence" value="ECO:0007669"/>
    <property type="project" value="UniProtKB-KW"/>
</dbReference>
<keyword evidence="4 6" id="KW-0808">Transferase</keyword>
<gene>
    <name evidence="6" type="primary">yefJ</name>
    <name evidence="6" type="ORF">NCTC11087_00324</name>
</gene>
<name>A0A380LKW2_9FIRM</name>
<dbReference type="OrthoDB" id="9813495at2"/>
<dbReference type="Gene3D" id="3.90.550.10">
    <property type="entry name" value="Spore Coat Polysaccharide Biosynthesis Protein SpsA, Chain A"/>
    <property type="match status" value="1"/>
</dbReference>
<evidence type="ECO:0000259" key="5">
    <source>
        <dbReference type="Pfam" id="PF00535"/>
    </source>
</evidence>
<dbReference type="Proteomes" id="UP000255523">
    <property type="component" value="Unassembled WGS sequence"/>
</dbReference>
<dbReference type="RefSeq" id="WP_022789691.1">
    <property type="nucleotide sequence ID" value="NZ_UHFX01000003.1"/>
</dbReference>
<dbReference type="SUPFAM" id="SSF53448">
    <property type="entry name" value="Nucleotide-diphospho-sugar transferases"/>
    <property type="match status" value="1"/>
</dbReference>
<dbReference type="InterPro" id="IPR029044">
    <property type="entry name" value="Nucleotide-diphossugar_trans"/>
</dbReference>
<comment type="pathway">
    <text evidence="1">Cell wall biogenesis; cell wall polysaccharide biosynthesis.</text>
</comment>
<keyword evidence="7" id="KW-1185">Reference proteome</keyword>
<sequence>MKNSRNSENRKVTAVILNYNSSGDCQKCVAYLQKQTYQNLTTIIVDNASPDPNEKVALKNIECATGAQLIFNNENRGFSAGNNVGLREAVKCDADWMIVINPDVELRDPEYVSYVMAQIEKWPDAAVVGTDIRLPSGEKQNPMREVTPFEEIFWPLEMVKQKLGMWDGYRAEDKTGYCEKVSGCCFFISREYVEKANYLDETVFMYCEEPILAKSVVNNGYKELYIHEVTANHEHYNHKKPGNSASKMQIFLKSRLYYIQKYSGYNSFQIKMAMFSRNLQYKLWEKQMK</sequence>
<accession>A0A380LKW2</accession>
<protein>
    <submittedName>
        <fullName evidence="6">Family 2 glycosyl transferase</fullName>
        <ecNumber evidence="6">2.4.-.-</ecNumber>
    </submittedName>
</protein>
<dbReference type="EMBL" id="UHFX01000003">
    <property type="protein sequence ID" value="SUO03462.1"/>
    <property type="molecule type" value="Genomic_DNA"/>
</dbReference>
<comment type="similarity">
    <text evidence="2">Belongs to the glycosyltransferase 2 family.</text>
</comment>
<evidence type="ECO:0000256" key="3">
    <source>
        <dbReference type="ARBA" id="ARBA00022676"/>
    </source>
</evidence>